<dbReference type="Proteomes" id="UP001497623">
    <property type="component" value="Unassembled WGS sequence"/>
</dbReference>
<evidence type="ECO:0000313" key="5">
    <source>
        <dbReference type="EMBL" id="CAL4122915.1"/>
    </source>
</evidence>
<dbReference type="AlphaFoldDB" id="A0AAV2RFR9"/>
<feature type="compositionally biased region" description="Acidic residues" evidence="3">
    <location>
        <begin position="107"/>
        <end position="121"/>
    </location>
</feature>
<dbReference type="Pfam" id="PF00379">
    <property type="entry name" value="Chitin_bind_4"/>
    <property type="match status" value="1"/>
</dbReference>
<gene>
    <name evidence="5" type="ORF">MNOR_LOCUS23624</name>
</gene>
<dbReference type="PROSITE" id="PS00233">
    <property type="entry name" value="CHIT_BIND_RR_1"/>
    <property type="match status" value="1"/>
</dbReference>
<evidence type="ECO:0000313" key="6">
    <source>
        <dbReference type="Proteomes" id="UP001497623"/>
    </source>
</evidence>
<feature type="region of interest" description="Disordered" evidence="3">
    <location>
        <begin position="92"/>
        <end position="121"/>
    </location>
</feature>
<proteinExistence type="predicted"/>
<keyword evidence="4" id="KW-0732">Signal</keyword>
<feature type="signal peptide" evidence="4">
    <location>
        <begin position="1"/>
        <end position="23"/>
    </location>
</feature>
<keyword evidence="6" id="KW-1185">Reference proteome</keyword>
<dbReference type="InterPro" id="IPR031311">
    <property type="entry name" value="CHIT_BIND_RR_consensus"/>
</dbReference>
<dbReference type="InterPro" id="IPR000618">
    <property type="entry name" value="Insect_cuticle"/>
</dbReference>
<protein>
    <submittedName>
        <fullName evidence="5">Uncharacterized protein</fullName>
    </submittedName>
</protein>
<feature type="chain" id="PRO_5043685367" evidence="4">
    <location>
        <begin position="24"/>
        <end position="121"/>
    </location>
</feature>
<organism evidence="5 6">
    <name type="scientific">Meganyctiphanes norvegica</name>
    <name type="common">Northern krill</name>
    <name type="synonym">Thysanopoda norvegica</name>
    <dbReference type="NCBI Taxonomy" id="48144"/>
    <lineage>
        <taxon>Eukaryota</taxon>
        <taxon>Metazoa</taxon>
        <taxon>Ecdysozoa</taxon>
        <taxon>Arthropoda</taxon>
        <taxon>Crustacea</taxon>
        <taxon>Multicrustacea</taxon>
        <taxon>Malacostraca</taxon>
        <taxon>Eumalacostraca</taxon>
        <taxon>Eucarida</taxon>
        <taxon>Euphausiacea</taxon>
        <taxon>Euphausiidae</taxon>
        <taxon>Meganyctiphanes</taxon>
    </lineage>
</organism>
<evidence type="ECO:0000256" key="1">
    <source>
        <dbReference type="ARBA" id="ARBA00022460"/>
    </source>
</evidence>
<dbReference type="PROSITE" id="PS51155">
    <property type="entry name" value="CHIT_BIND_RR_2"/>
    <property type="match status" value="1"/>
</dbReference>
<accession>A0AAV2RFR9</accession>
<reference evidence="5 6" key="1">
    <citation type="submission" date="2024-05" db="EMBL/GenBank/DDBJ databases">
        <authorList>
            <person name="Wallberg A."/>
        </authorList>
    </citation>
    <scope>NUCLEOTIDE SEQUENCE [LARGE SCALE GENOMIC DNA]</scope>
</reference>
<sequence length="121" mass="12748">TTTTSIMKYILVIALGLVAVVVARPNTILDIAVVDAETRDGADVDLAHVQEGEAGTAVTGEYSWESPEGITFVVKYIADELGYRVVESNAIPADSDGVRSDGTQGDLDGDSTEDDIDSIET</sequence>
<feature type="non-terminal residue" evidence="5">
    <location>
        <position position="1"/>
    </location>
</feature>
<keyword evidence="1 2" id="KW-0193">Cuticle</keyword>
<dbReference type="GO" id="GO:0042302">
    <property type="term" value="F:structural constituent of cuticle"/>
    <property type="evidence" value="ECO:0007669"/>
    <property type="project" value="UniProtKB-UniRule"/>
</dbReference>
<evidence type="ECO:0000256" key="3">
    <source>
        <dbReference type="SAM" id="MobiDB-lite"/>
    </source>
</evidence>
<evidence type="ECO:0000256" key="2">
    <source>
        <dbReference type="PROSITE-ProRule" id="PRU00497"/>
    </source>
</evidence>
<dbReference type="EMBL" id="CAXKWB010020995">
    <property type="protein sequence ID" value="CAL4122915.1"/>
    <property type="molecule type" value="Genomic_DNA"/>
</dbReference>
<comment type="caution">
    <text evidence="5">The sequence shown here is derived from an EMBL/GenBank/DDBJ whole genome shotgun (WGS) entry which is preliminary data.</text>
</comment>
<name>A0AAV2RFR9_MEGNR</name>
<evidence type="ECO:0000256" key="4">
    <source>
        <dbReference type="SAM" id="SignalP"/>
    </source>
</evidence>